<dbReference type="CDD" id="cd00756">
    <property type="entry name" value="MoaE"/>
    <property type="match status" value="1"/>
</dbReference>
<organism evidence="2 3">
    <name type="scientific">Brachybacterium hainanense</name>
    <dbReference type="NCBI Taxonomy" id="1541174"/>
    <lineage>
        <taxon>Bacteria</taxon>
        <taxon>Bacillati</taxon>
        <taxon>Actinomycetota</taxon>
        <taxon>Actinomycetes</taxon>
        <taxon>Micrococcales</taxon>
        <taxon>Dermabacteraceae</taxon>
        <taxon>Brachybacterium</taxon>
    </lineage>
</organism>
<dbReference type="SUPFAM" id="SSF54690">
    <property type="entry name" value="Molybdopterin synthase subunit MoaE"/>
    <property type="match status" value="1"/>
</dbReference>
<keyword evidence="3" id="KW-1185">Reference proteome</keyword>
<feature type="region of interest" description="Disordered" evidence="1">
    <location>
        <begin position="1"/>
        <end position="31"/>
    </location>
</feature>
<proteinExistence type="predicted"/>
<dbReference type="Gene3D" id="3.90.1170.40">
    <property type="entry name" value="Molybdopterin biosynthesis MoaE subunit"/>
    <property type="match status" value="1"/>
</dbReference>
<sequence length="174" mass="18276">MSEHDSRLQASQGPTPFAADPQSLRVPGDPDLGAAAQRVRHASIGEGPVSVAEMASAVGDARCGAVVTFDGVVRDHDGGRGVLTLDYSAHPLAPQAIAEVAADVAERYTDVLVALAHRVGPLRIGDSALVCAVSAPHRKLAFAACDELVDEVKRRVPIWKHQRFAGGDSEWVGL</sequence>
<reference evidence="2 3" key="1">
    <citation type="submission" date="2024-09" db="EMBL/GenBank/DDBJ databases">
        <authorList>
            <person name="Sun Q."/>
            <person name="Mori K."/>
        </authorList>
    </citation>
    <scope>NUCLEOTIDE SEQUENCE [LARGE SCALE GENOMIC DNA]</scope>
    <source>
        <strain evidence="2 3">CICC 10874</strain>
    </source>
</reference>
<evidence type="ECO:0000256" key="1">
    <source>
        <dbReference type="SAM" id="MobiDB-lite"/>
    </source>
</evidence>
<dbReference type="RefSeq" id="WP_376982153.1">
    <property type="nucleotide sequence ID" value="NZ_JBHLSV010000021.1"/>
</dbReference>
<protein>
    <submittedName>
        <fullName evidence="2">Molybdenum cofactor biosynthesis protein MoaE</fullName>
    </submittedName>
</protein>
<dbReference type="Proteomes" id="UP001589793">
    <property type="component" value="Unassembled WGS sequence"/>
</dbReference>
<dbReference type="InterPro" id="IPR036563">
    <property type="entry name" value="MoaE_sf"/>
</dbReference>
<dbReference type="Pfam" id="PF02391">
    <property type="entry name" value="MoaE"/>
    <property type="match status" value="1"/>
</dbReference>
<gene>
    <name evidence="2" type="ORF">ACFFF6_15005</name>
</gene>
<comment type="caution">
    <text evidence="2">The sequence shown here is derived from an EMBL/GenBank/DDBJ whole genome shotgun (WGS) entry which is preliminary data.</text>
</comment>
<dbReference type="EMBL" id="JBHLSV010000021">
    <property type="protein sequence ID" value="MFC0675271.1"/>
    <property type="molecule type" value="Genomic_DNA"/>
</dbReference>
<name>A0ABV6RES9_9MICO</name>
<evidence type="ECO:0000313" key="3">
    <source>
        <dbReference type="Proteomes" id="UP001589793"/>
    </source>
</evidence>
<dbReference type="PANTHER" id="PTHR23404">
    <property type="entry name" value="MOLYBDOPTERIN SYNTHASE RELATED"/>
    <property type="match status" value="1"/>
</dbReference>
<accession>A0ABV6RES9</accession>
<evidence type="ECO:0000313" key="2">
    <source>
        <dbReference type="EMBL" id="MFC0675271.1"/>
    </source>
</evidence>
<dbReference type="InterPro" id="IPR003448">
    <property type="entry name" value="Mopterin_biosynth_MoaE"/>
</dbReference>